<name>A0A821YWD3_9BILA</name>
<dbReference type="GO" id="GO:0030286">
    <property type="term" value="C:dynein complex"/>
    <property type="evidence" value="ECO:0007669"/>
    <property type="project" value="InterPro"/>
</dbReference>
<dbReference type="Proteomes" id="UP000663873">
    <property type="component" value="Unassembled WGS sequence"/>
</dbReference>
<evidence type="ECO:0000256" key="1">
    <source>
        <dbReference type="SAM" id="Coils"/>
    </source>
</evidence>
<feature type="coiled-coil region" evidence="1">
    <location>
        <begin position="52"/>
        <end position="79"/>
    </location>
</feature>
<dbReference type="PANTHER" id="PTHR46961">
    <property type="entry name" value="DYNEIN HEAVY CHAIN 1, AXONEMAL-LIKE PROTEIN"/>
    <property type="match status" value="1"/>
</dbReference>
<comment type="caution">
    <text evidence="2">The sequence shown here is derived from an EMBL/GenBank/DDBJ whole genome shotgun (WGS) entry which is preliminary data.</text>
</comment>
<dbReference type="Gene3D" id="1.10.287.2610">
    <property type="match status" value="1"/>
</dbReference>
<dbReference type="GO" id="GO:0051959">
    <property type="term" value="F:dynein light intermediate chain binding"/>
    <property type="evidence" value="ECO:0007669"/>
    <property type="project" value="InterPro"/>
</dbReference>
<sequence>VAEACVDYFNRFRRQTHVTPKSYLSFLAGYKSIYTDKRKDIGKLAERMNTGLKKLISAAEEVRELAKELEGKEKELVIAN</sequence>
<keyword evidence="3" id="KW-1185">Reference proteome</keyword>
<evidence type="ECO:0000313" key="3">
    <source>
        <dbReference type="Proteomes" id="UP000663873"/>
    </source>
</evidence>
<dbReference type="EMBL" id="CAJOBP010100209">
    <property type="protein sequence ID" value="CAF4974001.1"/>
    <property type="molecule type" value="Genomic_DNA"/>
</dbReference>
<dbReference type="InterPro" id="IPR026983">
    <property type="entry name" value="DHC"/>
</dbReference>
<protein>
    <submittedName>
        <fullName evidence="2">Uncharacterized protein</fullName>
    </submittedName>
</protein>
<accession>A0A821YWD3</accession>
<dbReference type="AlphaFoldDB" id="A0A821YWD3"/>
<dbReference type="GO" id="GO:0045505">
    <property type="term" value="F:dynein intermediate chain binding"/>
    <property type="evidence" value="ECO:0007669"/>
    <property type="project" value="InterPro"/>
</dbReference>
<feature type="non-terminal residue" evidence="2">
    <location>
        <position position="1"/>
    </location>
</feature>
<organism evidence="2 3">
    <name type="scientific">Rotaria socialis</name>
    <dbReference type="NCBI Taxonomy" id="392032"/>
    <lineage>
        <taxon>Eukaryota</taxon>
        <taxon>Metazoa</taxon>
        <taxon>Spiralia</taxon>
        <taxon>Gnathifera</taxon>
        <taxon>Rotifera</taxon>
        <taxon>Eurotatoria</taxon>
        <taxon>Bdelloidea</taxon>
        <taxon>Philodinida</taxon>
        <taxon>Philodinidae</taxon>
        <taxon>Rotaria</taxon>
    </lineage>
</organism>
<reference evidence="2" key="1">
    <citation type="submission" date="2021-02" db="EMBL/GenBank/DDBJ databases">
        <authorList>
            <person name="Nowell W R."/>
        </authorList>
    </citation>
    <scope>NUCLEOTIDE SEQUENCE</scope>
</reference>
<feature type="non-terminal residue" evidence="2">
    <location>
        <position position="80"/>
    </location>
</feature>
<dbReference type="GO" id="GO:0007018">
    <property type="term" value="P:microtubule-based movement"/>
    <property type="evidence" value="ECO:0007669"/>
    <property type="project" value="InterPro"/>
</dbReference>
<dbReference type="PANTHER" id="PTHR46961:SF19">
    <property type="entry name" value="DYNEIN HEAVY CHAIN 5, AXONEMAL"/>
    <property type="match status" value="1"/>
</dbReference>
<keyword evidence="1" id="KW-0175">Coiled coil</keyword>
<gene>
    <name evidence="2" type="ORF">UJA718_LOCUS48927</name>
</gene>
<evidence type="ECO:0000313" key="2">
    <source>
        <dbReference type="EMBL" id="CAF4974001.1"/>
    </source>
</evidence>
<proteinExistence type="predicted"/>